<dbReference type="InterPro" id="IPR007219">
    <property type="entry name" value="XnlR_reg_dom"/>
</dbReference>
<evidence type="ECO:0000256" key="1">
    <source>
        <dbReference type="ARBA" id="ARBA00022723"/>
    </source>
</evidence>
<dbReference type="CDD" id="cd12148">
    <property type="entry name" value="fungal_TF_MHR"/>
    <property type="match status" value="1"/>
</dbReference>
<keyword evidence="1" id="KW-0479">Metal-binding</keyword>
<dbReference type="SUPFAM" id="SSF57701">
    <property type="entry name" value="Zn2/Cys6 DNA-binding domain"/>
    <property type="match status" value="1"/>
</dbReference>
<dbReference type="Proteomes" id="UP001408356">
    <property type="component" value="Unassembled WGS sequence"/>
</dbReference>
<dbReference type="Gene3D" id="4.10.240.10">
    <property type="entry name" value="Zn(2)-C6 fungal-type DNA-binding domain"/>
    <property type="match status" value="1"/>
</dbReference>
<dbReference type="CDD" id="cd00067">
    <property type="entry name" value="GAL4"/>
    <property type="match status" value="1"/>
</dbReference>
<feature type="region of interest" description="Disordered" evidence="4">
    <location>
        <begin position="1"/>
        <end position="69"/>
    </location>
</feature>
<dbReference type="InterPro" id="IPR001138">
    <property type="entry name" value="Zn2Cys6_DnaBD"/>
</dbReference>
<feature type="domain" description="Zn(2)-C6 fungal-type" evidence="5">
    <location>
        <begin position="75"/>
        <end position="104"/>
    </location>
</feature>
<dbReference type="Pfam" id="PF00172">
    <property type="entry name" value="Zn_clus"/>
    <property type="match status" value="1"/>
</dbReference>
<evidence type="ECO:0000313" key="6">
    <source>
        <dbReference type="EMBL" id="KAK9417023.1"/>
    </source>
</evidence>
<dbReference type="InterPro" id="IPR036864">
    <property type="entry name" value="Zn2-C6_fun-type_DNA-bd_sf"/>
</dbReference>
<accession>A0ABR2UQR6</accession>
<reference evidence="6 7" key="1">
    <citation type="journal article" date="2024" name="J. Plant Pathol.">
        <title>Sequence and assembly of the genome of Seiridium unicorne, isolate CBS 538.82, causal agent of cypress canker disease.</title>
        <authorList>
            <person name="Scali E."/>
            <person name="Rocca G.D."/>
            <person name="Danti R."/>
            <person name="Garbelotto M."/>
            <person name="Barberini S."/>
            <person name="Baroncelli R."/>
            <person name="Emiliani G."/>
        </authorList>
    </citation>
    <scope>NUCLEOTIDE SEQUENCE [LARGE SCALE GENOMIC DNA]</scope>
    <source>
        <strain evidence="6 7">BM-138-508</strain>
    </source>
</reference>
<proteinExistence type="predicted"/>
<dbReference type="PROSITE" id="PS00463">
    <property type="entry name" value="ZN2_CY6_FUNGAL_1"/>
    <property type="match status" value="1"/>
</dbReference>
<feature type="coiled-coil region" evidence="3">
    <location>
        <begin position="117"/>
        <end position="144"/>
    </location>
</feature>
<sequence>MTSTAGPTFGAPGVHSHEQAAGNSSVRQLHSNTQQQQQNKRSLPPHVPLLPRNPDANTHRHLSPSSHVRQRVRRACLECRTKKVKCDGSETCGRCASYDIACEYVEFGGHPLRASSAIDTNNQVERLESRVASMEQMFRQFLDQFQSIQNKQHSTETHRAAAQPPTEAPIQDDVVNEQSFDSLDPEADPEAEPSTTLADKPHVSKIQQLLDAAEADASSFPGSRHDDVRNDFDCQSATEDPQACESHDHQGHGRDDGRGRCYADGFGELDVDSHGQLRYVGLGSTASVAVENCIGLRRYITKGLEKKGYEMEESFFTSPEATHFEETANSSSSQPVSLDLPPPPLVDALVSVYARQLAHLFPITTGNEIRHGYHKLLTAGAWDPGHAAAFFALLAVASPLIPADDTIFDNIGNKWASAGPVFYNQAMHYVNLPFNGKNQRKERSQDIVVALGLLSMYLAETGSQAEAWISVGRAIRIAQDIGLHRSPERLRLPRDEWNRRRYIWWCLYILERQLCTALGRPLSINDEDCDTEIPSFTAEAPGADFAGFTGMIHLHRIIGNILKIVNSVRNADSWRSAADNGKKDELQARVREANDALQTWAKDMVPPHIKTAKSGTLLAEKHIALSSFFSAVMLLHRAFIRNPHRPSPLAGSQAQLKSAKAATDCIRGTAEFFQCVPKSHFMVFHGQYVFVSALILLSCVRWSDDPKFVYQALRDVEEAMQVLQGLEPSWKGAKKCRGTVEEYLEFTFHVLQGDRKCRFDCEYGYQPHDSNSCKTAKRPLSESTVGGSEPKKARVANTSQHRGKSTMHELGSYSAPANERHLSKQPTANISGHQTACPPTLSPIDRMHSMPTDTCFFDNTINNFLGAIDPGIDFADQFDLSLDMGFNSSGVAFLSPDNEQNSFF</sequence>
<protein>
    <submittedName>
        <fullName evidence="6">Zn(2)-C6 fungal-type domain-containing protein</fullName>
    </submittedName>
</protein>
<evidence type="ECO:0000259" key="5">
    <source>
        <dbReference type="PROSITE" id="PS50048"/>
    </source>
</evidence>
<feature type="region of interest" description="Disordered" evidence="4">
    <location>
        <begin position="774"/>
        <end position="811"/>
    </location>
</feature>
<evidence type="ECO:0000313" key="7">
    <source>
        <dbReference type="Proteomes" id="UP001408356"/>
    </source>
</evidence>
<evidence type="ECO:0000256" key="3">
    <source>
        <dbReference type="SAM" id="Coils"/>
    </source>
</evidence>
<name>A0ABR2UQR6_9PEZI</name>
<gene>
    <name evidence="6" type="ORF">SUNI508_09262</name>
</gene>
<keyword evidence="2" id="KW-0539">Nucleus</keyword>
<dbReference type="PROSITE" id="PS50048">
    <property type="entry name" value="ZN2_CY6_FUNGAL_2"/>
    <property type="match status" value="1"/>
</dbReference>
<dbReference type="SMART" id="SM00066">
    <property type="entry name" value="GAL4"/>
    <property type="match status" value="1"/>
</dbReference>
<dbReference type="SMART" id="SM00906">
    <property type="entry name" value="Fungal_trans"/>
    <property type="match status" value="1"/>
</dbReference>
<organism evidence="6 7">
    <name type="scientific">Seiridium unicorne</name>
    <dbReference type="NCBI Taxonomy" id="138068"/>
    <lineage>
        <taxon>Eukaryota</taxon>
        <taxon>Fungi</taxon>
        <taxon>Dikarya</taxon>
        <taxon>Ascomycota</taxon>
        <taxon>Pezizomycotina</taxon>
        <taxon>Sordariomycetes</taxon>
        <taxon>Xylariomycetidae</taxon>
        <taxon>Amphisphaeriales</taxon>
        <taxon>Sporocadaceae</taxon>
        <taxon>Seiridium</taxon>
    </lineage>
</organism>
<feature type="compositionally biased region" description="Basic and acidic residues" evidence="4">
    <location>
        <begin position="223"/>
        <end position="232"/>
    </location>
</feature>
<feature type="compositionally biased region" description="Polar residues" evidence="4">
    <location>
        <begin position="21"/>
        <end position="33"/>
    </location>
</feature>
<dbReference type="PANTHER" id="PTHR46910">
    <property type="entry name" value="TRANSCRIPTION FACTOR PDR1"/>
    <property type="match status" value="1"/>
</dbReference>
<feature type="region of interest" description="Disordered" evidence="4">
    <location>
        <begin position="149"/>
        <end position="256"/>
    </location>
</feature>
<comment type="caution">
    <text evidence="6">The sequence shown here is derived from an EMBL/GenBank/DDBJ whole genome shotgun (WGS) entry which is preliminary data.</text>
</comment>
<dbReference type="InterPro" id="IPR050987">
    <property type="entry name" value="AtrR-like"/>
</dbReference>
<evidence type="ECO:0000256" key="2">
    <source>
        <dbReference type="ARBA" id="ARBA00023242"/>
    </source>
</evidence>
<dbReference type="PANTHER" id="PTHR46910:SF1">
    <property type="entry name" value="MISCELLANEOUS ZN(II)2CYS6 TRANSCRIPTION FACTOR (EUROFUNG)-RELATED"/>
    <property type="match status" value="1"/>
</dbReference>
<dbReference type="Pfam" id="PF04082">
    <property type="entry name" value="Fungal_trans"/>
    <property type="match status" value="1"/>
</dbReference>
<evidence type="ECO:0000256" key="4">
    <source>
        <dbReference type="SAM" id="MobiDB-lite"/>
    </source>
</evidence>
<keyword evidence="7" id="KW-1185">Reference proteome</keyword>
<dbReference type="EMBL" id="JARVKF010000402">
    <property type="protein sequence ID" value="KAK9417023.1"/>
    <property type="molecule type" value="Genomic_DNA"/>
</dbReference>
<feature type="compositionally biased region" description="Basic and acidic residues" evidence="4">
    <location>
        <begin position="245"/>
        <end position="256"/>
    </location>
</feature>
<keyword evidence="3" id="KW-0175">Coiled coil</keyword>